<dbReference type="PRINTS" id="PR00092">
    <property type="entry name" value="TYROSINASE"/>
</dbReference>
<dbReference type="Proteomes" id="UP001163336">
    <property type="component" value="Chromosome"/>
</dbReference>
<sequence>MTDKHHEGFKQSRRAVLKTAGLGLCAGMLPFGMALADDKQRRYRRYNATGKHGKRMLKSYAKAVRAMLALPPEDPRNWYRQAIVHTMDCPHGNWWFLPWHRAYLGWFEQICRELSGDPYFALPYWDWTVDQQVPDAMFDDVLDPNHPAYLAGRQDFERMITGVIAGAGYWSLPGSGFDGRSQLGQLLSRRIRFEPDLLFDMVTDPRGGMFFDQPGARGIRREQPGFSLATADAVSPATIQAALAAPDFIAFGSAKTSNHHTSAGFGILEARPHNSIHRCVGSRDCNFVEARGFMTDMLSPVDPIFFLHHSNMDRLWDVWTRKQMQLGLPFLPAGYELRTDLPDEQKSAAERASDYYRWARDPLLFFVNAKGQPVSQTRAGDYAWMTPFGYDYEPGSGEDLIPRYAVASQNGRRARVVGSVQRREVSEAAPASAVAHLPGATIEAARTAGQVLVANVTLNFPQMSHDAFMVILNGPDDLSHVDASSPHYLATIMMFGHRGAHGALTYSLPLSEKLRQLPPADGKIRLRVVPMCGPDCHEQGHDHQHHDKVHGDAVELVAVSIEAY</sequence>
<name>A0ABM8C1Z0_9BURK</name>
<reference evidence="4" key="1">
    <citation type="submission" date="2022-11" db="EMBL/GenBank/DDBJ databases">
        <title>Isolation and characterization of PLA-degrading bacterium Massilia sp. from Antarctic soil.</title>
        <authorList>
            <person name="Sato K."/>
            <person name="Gomez-Fuentes C."/>
            <person name="Ahmad S.A."/>
            <person name="Zulkharnain A."/>
        </authorList>
    </citation>
    <scope>NUCLEOTIDE SEQUENCE</scope>
    <source>
        <strain evidence="4">N-3</strain>
    </source>
</reference>
<dbReference type="PROSITE" id="PS51318">
    <property type="entry name" value="TAT"/>
    <property type="match status" value="1"/>
</dbReference>
<feature type="domain" description="Tyrosinase copper-binding" evidence="2">
    <location>
        <begin position="91"/>
        <end position="108"/>
    </location>
</feature>
<dbReference type="InterPro" id="IPR002227">
    <property type="entry name" value="Tyrosinase_Cu-bd"/>
</dbReference>
<keyword evidence="1" id="KW-0479">Metal-binding</keyword>
<dbReference type="Gene3D" id="1.10.1280.10">
    <property type="entry name" value="Di-copper center containing domain from catechol oxidase"/>
    <property type="match status" value="1"/>
</dbReference>
<evidence type="ECO:0000259" key="2">
    <source>
        <dbReference type="PROSITE" id="PS00497"/>
    </source>
</evidence>
<dbReference type="PANTHER" id="PTHR11474">
    <property type="entry name" value="TYROSINASE FAMILY MEMBER"/>
    <property type="match status" value="1"/>
</dbReference>
<protein>
    <submittedName>
        <fullName evidence="4">Tyrosinase</fullName>
    </submittedName>
</protein>
<dbReference type="PROSITE" id="PS00497">
    <property type="entry name" value="TYROSINASE_1"/>
    <property type="match status" value="1"/>
</dbReference>
<keyword evidence="5" id="KW-1185">Reference proteome</keyword>
<dbReference type="InterPro" id="IPR008922">
    <property type="entry name" value="Di-copper_centre_dom_sf"/>
</dbReference>
<dbReference type="EMBL" id="AP026966">
    <property type="protein sequence ID" value="BDT57185.1"/>
    <property type="molecule type" value="Genomic_DNA"/>
</dbReference>
<evidence type="ECO:0000313" key="4">
    <source>
        <dbReference type="EMBL" id="BDT57185.1"/>
    </source>
</evidence>
<evidence type="ECO:0000313" key="5">
    <source>
        <dbReference type="Proteomes" id="UP001163336"/>
    </source>
</evidence>
<dbReference type="PROSITE" id="PS00498">
    <property type="entry name" value="TYROSINASE_2"/>
    <property type="match status" value="1"/>
</dbReference>
<evidence type="ECO:0000259" key="3">
    <source>
        <dbReference type="PROSITE" id="PS00498"/>
    </source>
</evidence>
<dbReference type="RefSeq" id="WP_281912336.1">
    <property type="nucleotide sequence ID" value="NZ_AP026966.1"/>
</dbReference>
<gene>
    <name evidence="4" type="ORF">MasN3_06790</name>
</gene>
<feature type="domain" description="Tyrosinase copper-binding" evidence="3">
    <location>
        <begin position="302"/>
        <end position="313"/>
    </location>
</feature>
<dbReference type="InterPro" id="IPR050316">
    <property type="entry name" value="Tyrosinase/Hemocyanin"/>
</dbReference>
<accession>A0ABM8C1Z0</accession>
<dbReference type="SUPFAM" id="SSF48056">
    <property type="entry name" value="Di-copper centre-containing domain"/>
    <property type="match status" value="1"/>
</dbReference>
<evidence type="ECO:0000256" key="1">
    <source>
        <dbReference type="ARBA" id="ARBA00022723"/>
    </source>
</evidence>
<proteinExistence type="predicted"/>
<dbReference type="Pfam" id="PF00264">
    <property type="entry name" value="Tyrosinase"/>
    <property type="match status" value="1"/>
</dbReference>
<organism evidence="4 5">
    <name type="scientific">Massilia varians</name>
    <dbReference type="NCBI Taxonomy" id="457921"/>
    <lineage>
        <taxon>Bacteria</taxon>
        <taxon>Pseudomonadati</taxon>
        <taxon>Pseudomonadota</taxon>
        <taxon>Betaproteobacteria</taxon>
        <taxon>Burkholderiales</taxon>
        <taxon>Oxalobacteraceae</taxon>
        <taxon>Telluria group</taxon>
        <taxon>Massilia</taxon>
    </lineage>
</organism>
<dbReference type="InterPro" id="IPR006311">
    <property type="entry name" value="TAT_signal"/>
</dbReference>